<dbReference type="EMBL" id="KK120796">
    <property type="protein sequence ID" value="KFM79058.1"/>
    <property type="molecule type" value="Genomic_DNA"/>
</dbReference>
<dbReference type="Proteomes" id="UP000054359">
    <property type="component" value="Unassembled WGS sequence"/>
</dbReference>
<dbReference type="AlphaFoldDB" id="A0A087UNW9"/>
<feature type="non-terminal residue" evidence="2">
    <location>
        <position position="58"/>
    </location>
</feature>
<sequence length="58" mass="6632">MYTKIIFLMCIIVPILIEETESGNYISQRGLSDFCLSEVPLPQEYCICLCSINVACFY</sequence>
<proteinExistence type="predicted"/>
<organism evidence="2 3">
    <name type="scientific">Stegodyphus mimosarum</name>
    <name type="common">African social velvet spider</name>
    <dbReference type="NCBI Taxonomy" id="407821"/>
    <lineage>
        <taxon>Eukaryota</taxon>
        <taxon>Metazoa</taxon>
        <taxon>Ecdysozoa</taxon>
        <taxon>Arthropoda</taxon>
        <taxon>Chelicerata</taxon>
        <taxon>Arachnida</taxon>
        <taxon>Araneae</taxon>
        <taxon>Araneomorphae</taxon>
        <taxon>Entelegynae</taxon>
        <taxon>Eresoidea</taxon>
        <taxon>Eresidae</taxon>
        <taxon>Stegodyphus</taxon>
    </lineage>
</organism>
<reference evidence="2 3" key="1">
    <citation type="submission" date="2013-11" db="EMBL/GenBank/DDBJ databases">
        <title>Genome sequencing of Stegodyphus mimosarum.</title>
        <authorList>
            <person name="Bechsgaard J."/>
        </authorList>
    </citation>
    <scope>NUCLEOTIDE SEQUENCE [LARGE SCALE GENOMIC DNA]</scope>
</reference>
<feature type="signal peptide" evidence="1">
    <location>
        <begin position="1"/>
        <end position="22"/>
    </location>
</feature>
<protein>
    <submittedName>
        <fullName evidence="2">Uncharacterized protein</fullName>
    </submittedName>
</protein>
<evidence type="ECO:0000313" key="3">
    <source>
        <dbReference type="Proteomes" id="UP000054359"/>
    </source>
</evidence>
<gene>
    <name evidence="2" type="ORF">X975_24560</name>
</gene>
<keyword evidence="3" id="KW-1185">Reference proteome</keyword>
<evidence type="ECO:0000313" key="2">
    <source>
        <dbReference type="EMBL" id="KFM79058.1"/>
    </source>
</evidence>
<keyword evidence="1" id="KW-0732">Signal</keyword>
<feature type="chain" id="PRO_5001830772" evidence="1">
    <location>
        <begin position="23"/>
        <end position="58"/>
    </location>
</feature>
<accession>A0A087UNW9</accession>
<name>A0A087UNW9_STEMI</name>
<evidence type="ECO:0000256" key="1">
    <source>
        <dbReference type="SAM" id="SignalP"/>
    </source>
</evidence>